<dbReference type="PANTHER" id="PTHR43591">
    <property type="entry name" value="METHYLTRANSFERASE"/>
    <property type="match status" value="1"/>
</dbReference>
<dbReference type="EMBL" id="JAADYS010000014">
    <property type="protein sequence ID" value="KAF4472986.1"/>
    <property type="molecule type" value="Genomic_DNA"/>
</dbReference>
<evidence type="ECO:0000256" key="2">
    <source>
        <dbReference type="SAM" id="MobiDB-lite"/>
    </source>
</evidence>
<dbReference type="OrthoDB" id="2013972at2759"/>
<name>A0A8H4PHD2_9HYPO</name>
<dbReference type="PANTHER" id="PTHR43591:SF10">
    <property type="entry name" value="ABC TRANSMEMBRANE TYPE-1 DOMAIN-CONTAINING PROTEIN-RELATED"/>
    <property type="match status" value="1"/>
</dbReference>
<dbReference type="Pfam" id="PF13489">
    <property type="entry name" value="Methyltransf_23"/>
    <property type="match status" value="1"/>
</dbReference>
<reference evidence="3 4" key="1">
    <citation type="submission" date="2020-01" db="EMBL/GenBank/DDBJ databases">
        <title>Identification and distribution of gene clusters putatively required for synthesis of sphingolipid metabolism inhibitors in phylogenetically diverse species of the filamentous fungus Fusarium.</title>
        <authorList>
            <person name="Kim H.-S."/>
            <person name="Busman M."/>
            <person name="Brown D.W."/>
            <person name="Divon H."/>
            <person name="Uhlig S."/>
            <person name="Proctor R.H."/>
        </authorList>
    </citation>
    <scope>NUCLEOTIDE SEQUENCE [LARGE SCALE GENOMIC DNA]</scope>
    <source>
        <strain evidence="3 4">NRRL 20459</strain>
    </source>
</reference>
<feature type="compositionally biased region" description="Low complexity" evidence="2">
    <location>
        <begin position="28"/>
        <end position="52"/>
    </location>
</feature>
<organism evidence="3 4">
    <name type="scientific">Fusarium albosuccineum</name>
    <dbReference type="NCBI Taxonomy" id="1237068"/>
    <lineage>
        <taxon>Eukaryota</taxon>
        <taxon>Fungi</taxon>
        <taxon>Dikarya</taxon>
        <taxon>Ascomycota</taxon>
        <taxon>Pezizomycotina</taxon>
        <taxon>Sordariomycetes</taxon>
        <taxon>Hypocreomycetidae</taxon>
        <taxon>Hypocreales</taxon>
        <taxon>Nectriaceae</taxon>
        <taxon>Fusarium</taxon>
        <taxon>Fusarium decemcellulare species complex</taxon>
    </lineage>
</organism>
<proteinExistence type="inferred from homology"/>
<dbReference type="InterPro" id="IPR029063">
    <property type="entry name" value="SAM-dependent_MTases_sf"/>
</dbReference>
<gene>
    <name evidence="3" type="ORF">FALBO_123</name>
</gene>
<dbReference type="Proteomes" id="UP000554235">
    <property type="component" value="Unassembled WGS sequence"/>
</dbReference>
<dbReference type="Gene3D" id="3.40.50.150">
    <property type="entry name" value="Vaccinia Virus protein VP39"/>
    <property type="match status" value="1"/>
</dbReference>
<evidence type="ECO:0000313" key="4">
    <source>
        <dbReference type="Proteomes" id="UP000554235"/>
    </source>
</evidence>
<keyword evidence="3" id="KW-0808">Transferase</keyword>
<comment type="similarity">
    <text evidence="1">Belongs to the methyltransferase superfamily. LaeA methyltransferase family.</text>
</comment>
<dbReference type="GO" id="GO:0008168">
    <property type="term" value="F:methyltransferase activity"/>
    <property type="evidence" value="ECO:0007669"/>
    <property type="project" value="UniProtKB-KW"/>
</dbReference>
<dbReference type="CDD" id="cd02440">
    <property type="entry name" value="AdoMet_MTases"/>
    <property type="match status" value="1"/>
</dbReference>
<keyword evidence="4" id="KW-1185">Reference proteome</keyword>
<dbReference type="AlphaFoldDB" id="A0A8H4PHD2"/>
<evidence type="ECO:0000256" key="1">
    <source>
        <dbReference type="ARBA" id="ARBA00038158"/>
    </source>
</evidence>
<keyword evidence="3" id="KW-0489">Methyltransferase</keyword>
<sequence>MSSQPNEPTSPPEAAPVSSSPRDQLVPANDSASDASNGGDSSMGQDTASSTASVSSSILEYRRLQGRTYHSEKFESNYFLPNDDPLLESLDLTHHYLTILLDEELFLAPIKEENLQRVLDVGTGTGIWAIEFADRYPSAEVIGTDLSPCQPQWIPPNARFEIDDATLRWTWDPDSFNFIHIRYLFGAIQDWGGLFKEAFRCCAPGGWVQSTEANVEFRSDDGTVNLEPSLQMFTKLFQEGGKALGRPFFVHDLQEQGFREAGFEDIQVIDHKLPVSGWPKDPKLAQVGQFVRAALENDLEGLTLMMWHDLLQWPKEDYQLFLMGLRKGLHNPKVHSYMTVRYIYGRKPEII</sequence>
<feature type="region of interest" description="Disordered" evidence="2">
    <location>
        <begin position="1"/>
        <end position="52"/>
    </location>
</feature>
<evidence type="ECO:0000313" key="3">
    <source>
        <dbReference type="EMBL" id="KAF4472986.1"/>
    </source>
</evidence>
<dbReference type="SUPFAM" id="SSF53335">
    <property type="entry name" value="S-adenosyl-L-methionine-dependent methyltransferases"/>
    <property type="match status" value="1"/>
</dbReference>
<dbReference type="GO" id="GO:0032259">
    <property type="term" value="P:methylation"/>
    <property type="evidence" value="ECO:0007669"/>
    <property type="project" value="UniProtKB-KW"/>
</dbReference>
<protein>
    <submittedName>
        <fullName evidence="3">Demethylmenaquinone methyltransferase</fullName>
    </submittedName>
</protein>
<comment type="caution">
    <text evidence="3">The sequence shown here is derived from an EMBL/GenBank/DDBJ whole genome shotgun (WGS) entry which is preliminary data.</text>
</comment>
<accession>A0A8H4PHD2</accession>